<proteinExistence type="predicted"/>
<keyword evidence="2" id="KW-1185">Reference proteome</keyword>
<protein>
    <submittedName>
        <fullName evidence="1">Uncharacterized protein</fullName>
    </submittedName>
</protein>
<evidence type="ECO:0000313" key="1">
    <source>
        <dbReference type="EMBL" id="KAK5991568.1"/>
    </source>
</evidence>
<reference evidence="1 2" key="1">
    <citation type="submission" date="2024-01" db="EMBL/GenBank/DDBJ databases">
        <title>Complete genome of Cladobotryum mycophilum ATHUM6906.</title>
        <authorList>
            <person name="Christinaki A.C."/>
            <person name="Myridakis A.I."/>
            <person name="Kouvelis V.N."/>
        </authorList>
    </citation>
    <scope>NUCLEOTIDE SEQUENCE [LARGE SCALE GENOMIC DNA]</scope>
    <source>
        <strain evidence="1 2">ATHUM6906</strain>
    </source>
</reference>
<evidence type="ECO:0000313" key="2">
    <source>
        <dbReference type="Proteomes" id="UP001338125"/>
    </source>
</evidence>
<dbReference type="EMBL" id="JAVFKD010000014">
    <property type="protein sequence ID" value="KAK5991568.1"/>
    <property type="molecule type" value="Genomic_DNA"/>
</dbReference>
<comment type="caution">
    <text evidence="1">The sequence shown here is derived from an EMBL/GenBank/DDBJ whole genome shotgun (WGS) entry which is preliminary data.</text>
</comment>
<organism evidence="1 2">
    <name type="scientific">Cladobotryum mycophilum</name>
    <dbReference type="NCBI Taxonomy" id="491253"/>
    <lineage>
        <taxon>Eukaryota</taxon>
        <taxon>Fungi</taxon>
        <taxon>Dikarya</taxon>
        <taxon>Ascomycota</taxon>
        <taxon>Pezizomycotina</taxon>
        <taxon>Sordariomycetes</taxon>
        <taxon>Hypocreomycetidae</taxon>
        <taxon>Hypocreales</taxon>
        <taxon>Hypocreaceae</taxon>
        <taxon>Cladobotryum</taxon>
    </lineage>
</organism>
<dbReference type="Proteomes" id="UP001338125">
    <property type="component" value="Unassembled WGS sequence"/>
</dbReference>
<sequence>MPIQGGLTFGDRYAVLNLDLMTALINQVKETAKGQLFIRNCSSWIDAVNQQHPRPLTIFTSLCFVNPKQSELPADAPFTKLVNAFSIFDAGSPAGAN</sequence>
<name>A0ABR0SHB9_9HYPO</name>
<accession>A0ABR0SHB9</accession>
<gene>
    <name evidence="1" type="ORF">PT974_09853</name>
</gene>